<reference evidence="1" key="1">
    <citation type="submission" date="2017-02" db="EMBL/GenBank/DDBJ databases">
        <authorList>
            <person name="Regsiter A."/>
            <person name="William W."/>
        </authorList>
    </citation>
    <scope>NUCLEOTIDE SEQUENCE</scope>
    <source>
        <strain evidence="1">BdmA 4</strain>
    </source>
</reference>
<sequence>MLNEGYTLYKSLERCGISLMPHHPDLKKPGRKEGLIVGLDTRGQVANIEYRGSDKMAELWTTSEGNHNSFPVLKLQHPLWRVDPNDAVRERIKELKKDEIKKRQFLMQQYYDINITSTDINWWARVHGRVDEMSHFFHTTEREYVALYNLMGRFLEANDLKRFLQELLNQLKKHDEIPYSFIENILIGNKWDKKKHEFRSEVPLVMDLCDWGNYPTRIASQKLESFVSECLFKMQKPSQTNGISALSGRIIEIEDKKFPNPTLPIIGQTYLFSVNDQTPCQTRYKKTSTSIFPAGRNEANVIQESLRWITSEERRGKTWYPVPGIKDSETDLLIVYLIDKPNTNLNKARLLGGVSSTDLNESTFEEIAAPIIDAYRGQHILKASDKIRFFVLRQADPGRKQVVVNGDFTASDVVKAAEVWQQAGGNVPPFALLFPGAKDENAKILTPRCPFPADLVRLTQKQWVRLGEDYSNKVPGIALGKVYDIFFDQGGKNKAAVYALLRIVLRRTEPLLIGLVGAMHKNTLEKFTPESRFTLLLAISVISICLYKLGISKEKYMSDTFFFVGRFLSLTDTLHMEYCKNIRNGNIPPQLLGNAHLNLALKNPAAAFALLSQRIGVYQAWTRKEQGEKVKLARWAVGEMGEIALSLANEGLPTTTDDAAKAQILLGYLAKSGKKESIGTDTDSVK</sequence>
<evidence type="ECO:0008006" key="2">
    <source>
        <dbReference type="Google" id="ProtNLM"/>
    </source>
</evidence>
<organism evidence="1">
    <name type="scientific">uncultured spirochete</name>
    <dbReference type="NCBI Taxonomy" id="156406"/>
    <lineage>
        <taxon>Bacteria</taxon>
        <taxon>Pseudomonadati</taxon>
        <taxon>Spirochaetota</taxon>
        <taxon>Spirochaetia</taxon>
        <taxon>Spirochaetales</taxon>
        <taxon>environmental samples</taxon>
    </lineage>
</organism>
<protein>
    <recommendedName>
        <fullName evidence="2">Type I-C CRISPR-associated protein Cas8c/Csd1</fullName>
    </recommendedName>
</protein>
<proteinExistence type="predicted"/>
<accession>A0A3P3XS39</accession>
<name>A0A3P3XS39_9SPIR</name>
<dbReference type="EMBL" id="FWDO01000005">
    <property type="protein sequence ID" value="SLM19105.1"/>
    <property type="molecule type" value="Genomic_DNA"/>
</dbReference>
<dbReference type="AlphaFoldDB" id="A0A3P3XS39"/>
<gene>
    <name evidence="1" type="ORF">SPIRO4BDMA_50620</name>
</gene>
<evidence type="ECO:0000313" key="1">
    <source>
        <dbReference type="EMBL" id="SLM19105.1"/>
    </source>
</evidence>